<dbReference type="SUPFAM" id="SSF47413">
    <property type="entry name" value="lambda repressor-like DNA-binding domains"/>
    <property type="match status" value="1"/>
</dbReference>
<dbReference type="InterPro" id="IPR046335">
    <property type="entry name" value="LacI/GalR-like_sensor"/>
</dbReference>
<dbReference type="SMART" id="SM00354">
    <property type="entry name" value="HTH_LACI"/>
    <property type="match status" value="1"/>
</dbReference>
<dbReference type="Gene3D" id="1.10.260.40">
    <property type="entry name" value="lambda repressor-like DNA-binding domains"/>
    <property type="match status" value="1"/>
</dbReference>
<dbReference type="PANTHER" id="PTHR30146:SF148">
    <property type="entry name" value="HTH-TYPE TRANSCRIPTIONAL REPRESSOR PURR-RELATED"/>
    <property type="match status" value="1"/>
</dbReference>
<keyword evidence="3" id="KW-0238">DNA-binding</keyword>
<dbReference type="PROSITE" id="PS00356">
    <property type="entry name" value="HTH_LACI_1"/>
    <property type="match status" value="1"/>
</dbReference>
<dbReference type="InterPro" id="IPR028082">
    <property type="entry name" value="Peripla_BP_I"/>
</dbReference>
<keyword evidence="1" id="KW-0678">Repressor</keyword>
<dbReference type="GO" id="GO:0003700">
    <property type="term" value="F:DNA-binding transcription factor activity"/>
    <property type="evidence" value="ECO:0007669"/>
    <property type="project" value="TreeGrafter"/>
</dbReference>
<feature type="domain" description="HTH lacI-type" evidence="5">
    <location>
        <begin position="2"/>
        <end position="58"/>
    </location>
</feature>
<evidence type="ECO:0000256" key="3">
    <source>
        <dbReference type="ARBA" id="ARBA00023125"/>
    </source>
</evidence>
<accession>A0A852SNK3</accession>
<dbReference type="CDD" id="cd01392">
    <property type="entry name" value="HTH_LacI"/>
    <property type="match status" value="1"/>
</dbReference>
<protein>
    <submittedName>
        <fullName evidence="6">LacI family transcriptional regulator</fullName>
    </submittedName>
</protein>
<keyword evidence="7" id="KW-1185">Reference proteome</keyword>
<keyword evidence="4" id="KW-0804">Transcription</keyword>
<keyword evidence="2" id="KW-0805">Transcription regulation</keyword>
<evidence type="ECO:0000256" key="1">
    <source>
        <dbReference type="ARBA" id="ARBA00022491"/>
    </source>
</evidence>
<comment type="caution">
    <text evidence="6">The sequence shown here is derived from an EMBL/GenBank/DDBJ whole genome shotgun (WGS) entry which is preliminary data.</text>
</comment>
<evidence type="ECO:0000256" key="4">
    <source>
        <dbReference type="ARBA" id="ARBA00023163"/>
    </source>
</evidence>
<organism evidence="6 7">
    <name type="scientific">Herbiconiux flava</name>
    <dbReference type="NCBI Taxonomy" id="881268"/>
    <lineage>
        <taxon>Bacteria</taxon>
        <taxon>Bacillati</taxon>
        <taxon>Actinomycetota</taxon>
        <taxon>Actinomycetes</taxon>
        <taxon>Micrococcales</taxon>
        <taxon>Microbacteriaceae</taxon>
        <taxon>Herbiconiux</taxon>
    </lineage>
</organism>
<evidence type="ECO:0000259" key="5">
    <source>
        <dbReference type="PROSITE" id="PS50932"/>
    </source>
</evidence>
<dbReference type="InterPro" id="IPR000843">
    <property type="entry name" value="HTH_LacI"/>
</dbReference>
<dbReference type="Pfam" id="PF13377">
    <property type="entry name" value="Peripla_BP_3"/>
    <property type="match status" value="1"/>
</dbReference>
<name>A0A852SNK3_9MICO</name>
<proteinExistence type="predicted"/>
<evidence type="ECO:0000313" key="6">
    <source>
        <dbReference type="EMBL" id="NYD70377.1"/>
    </source>
</evidence>
<dbReference type="EMBL" id="JACCBM010000001">
    <property type="protein sequence ID" value="NYD70377.1"/>
    <property type="molecule type" value="Genomic_DNA"/>
</dbReference>
<dbReference type="GO" id="GO:0000976">
    <property type="term" value="F:transcription cis-regulatory region binding"/>
    <property type="evidence" value="ECO:0007669"/>
    <property type="project" value="TreeGrafter"/>
</dbReference>
<gene>
    <name evidence="6" type="ORF">BJ984_001535</name>
</gene>
<dbReference type="PROSITE" id="PS50932">
    <property type="entry name" value="HTH_LACI_2"/>
    <property type="match status" value="1"/>
</dbReference>
<reference evidence="6 7" key="1">
    <citation type="submission" date="2020-07" db="EMBL/GenBank/DDBJ databases">
        <title>Sequencing the genomes of 1000 actinobacteria strains.</title>
        <authorList>
            <person name="Klenk H.-P."/>
        </authorList>
    </citation>
    <scope>NUCLEOTIDE SEQUENCE [LARGE SCALE GENOMIC DNA]</scope>
    <source>
        <strain evidence="6 7">DSM 26474</strain>
    </source>
</reference>
<dbReference type="InterPro" id="IPR010982">
    <property type="entry name" value="Lambda_DNA-bd_dom_sf"/>
</dbReference>
<dbReference type="Pfam" id="PF00356">
    <property type="entry name" value="LacI"/>
    <property type="match status" value="1"/>
</dbReference>
<sequence>MATLSDVATMAGVSVSAVSRVLTGAADARVSDATRKRITDAARELDYRPNYAARALKFSRTNVVALVVPDLTNAIVSELMRGVEDEGYEKKYMVLLARAESELEEYALPRLIKEGRIDGALVQAADAMEPAELSEQIDSRLPVVYVNSNHPADGGYVDLEDELGTRIATRHLIGQGHKRIAFVGGLPSSVTGRRREQGFRDEMASARLPVDEHFVTSLGYELVVGRAAVGPLLDADARPTAIVVANINAAFGVLLELRSRGVSVPHDISVVAIHDAWTADNSWPPLTTVKMPRYELGRRAMAALYDRIHGGTVPRLVVSDPAPQLIIRESTVAPRP</sequence>
<evidence type="ECO:0000256" key="2">
    <source>
        <dbReference type="ARBA" id="ARBA00023015"/>
    </source>
</evidence>
<dbReference type="Gene3D" id="3.40.50.2300">
    <property type="match status" value="2"/>
</dbReference>
<evidence type="ECO:0000313" key="7">
    <source>
        <dbReference type="Proteomes" id="UP000549913"/>
    </source>
</evidence>
<dbReference type="Proteomes" id="UP000549913">
    <property type="component" value="Unassembled WGS sequence"/>
</dbReference>
<dbReference type="CDD" id="cd06267">
    <property type="entry name" value="PBP1_LacI_sugar_binding-like"/>
    <property type="match status" value="1"/>
</dbReference>
<dbReference type="RefSeq" id="WP_179547512.1">
    <property type="nucleotide sequence ID" value="NZ_BSEW01000001.1"/>
</dbReference>
<dbReference type="SUPFAM" id="SSF53822">
    <property type="entry name" value="Periplasmic binding protein-like I"/>
    <property type="match status" value="1"/>
</dbReference>
<dbReference type="AlphaFoldDB" id="A0A852SNK3"/>
<dbReference type="PANTHER" id="PTHR30146">
    <property type="entry name" value="LACI-RELATED TRANSCRIPTIONAL REPRESSOR"/>
    <property type="match status" value="1"/>
</dbReference>